<name>A0A853BE71_9PSEU</name>
<keyword evidence="5" id="KW-1185">Reference proteome</keyword>
<evidence type="ECO:0008006" key="6">
    <source>
        <dbReference type="Google" id="ProtNLM"/>
    </source>
</evidence>
<dbReference type="AlphaFoldDB" id="A0A853BE71"/>
<proteinExistence type="predicted"/>
<dbReference type="Proteomes" id="UP000549616">
    <property type="component" value="Unassembled WGS sequence"/>
</dbReference>
<protein>
    <recommendedName>
        <fullName evidence="6">DUF308 domain-containing protein</fullName>
    </recommendedName>
</protein>
<dbReference type="InterPro" id="IPR056411">
    <property type="entry name" value="CysS_C"/>
</dbReference>
<dbReference type="Pfam" id="PF23493">
    <property type="entry name" value="CysS_C"/>
    <property type="match status" value="1"/>
</dbReference>
<evidence type="ECO:0000259" key="2">
    <source>
        <dbReference type="Pfam" id="PF23493"/>
    </source>
</evidence>
<keyword evidence="1" id="KW-1133">Transmembrane helix</keyword>
<feature type="domain" description="YqeB PH" evidence="3">
    <location>
        <begin position="7"/>
        <end position="155"/>
    </location>
</feature>
<dbReference type="EMBL" id="JACCFK010000002">
    <property type="protein sequence ID" value="NYI92951.1"/>
    <property type="molecule type" value="Genomic_DNA"/>
</dbReference>
<evidence type="ECO:0000259" key="3">
    <source>
        <dbReference type="Pfam" id="PF23494"/>
    </source>
</evidence>
<accession>A0A853BE71</accession>
<sequence>MTTPPRVLRVSRLLLVAVLLGGPVLGAVAGAGVAPVTGWLTGVFGGAPGPLRLLERVPLPWLIGGGAVVGLVAAALFALTIVAETTAVEITEQGVTVERDGSRTFVARDRIGAVYTDPRDLVLCGHDGRELLRREADVGARRLAEEFEAAGYPWRGTRDPDEDSFRPWADGAPDLPDEVHALLRRRERALRDGKPGAAAELRDRAQELGVVVRDRRSGHRQQWRAVKTR</sequence>
<feature type="transmembrane region" description="Helical" evidence="1">
    <location>
        <begin position="61"/>
        <end position="83"/>
    </location>
</feature>
<keyword evidence="1" id="KW-0472">Membrane</keyword>
<evidence type="ECO:0000313" key="4">
    <source>
        <dbReference type="EMBL" id="NYI92951.1"/>
    </source>
</evidence>
<dbReference type="Pfam" id="PF23494">
    <property type="entry name" value="bPH_10"/>
    <property type="match status" value="1"/>
</dbReference>
<feature type="domain" description="Cysteinyl-tRNA ligase anticodon binding" evidence="2">
    <location>
        <begin position="173"/>
        <end position="224"/>
    </location>
</feature>
<organism evidence="4 5">
    <name type="scientific">Amycolatopsis endophytica</name>
    <dbReference type="NCBI Taxonomy" id="860233"/>
    <lineage>
        <taxon>Bacteria</taxon>
        <taxon>Bacillati</taxon>
        <taxon>Actinomycetota</taxon>
        <taxon>Actinomycetes</taxon>
        <taxon>Pseudonocardiales</taxon>
        <taxon>Pseudonocardiaceae</taxon>
        <taxon>Amycolatopsis</taxon>
    </lineage>
</organism>
<comment type="caution">
    <text evidence="4">The sequence shown here is derived from an EMBL/GenBank/DDBJ whole genome shotgun (WGS) entry which is preliminary data.</text>
</comment>
<evidence type="ECO:0000256" key="1">
    <source>
        <dbReference type="SAM" id="Phobius"/>
    </source>
</evidence>
<keyword evidence="1" id="KW-0812">Transmembrane</keyword>
<dbReference type="InterPro" id="IPR057798">
    <property type="entry name" value="PH_YqeB"/>
</dbReference>
<evidence type="ECO:0000313" key="5">
    <source>
        <dbReference type="Proteomes" id="UP000549616"/>
    </source>
</evidence>
<gene>
    <name evidence="4" type="ORF">HNR02_006326</name>
</gene>
<reference evidence="4 5" key="1">
    <citation type="submission" date="2020-07" db="EMBL/GenBank/DDBJ databases">
        <title>Sequencing the genomes of 1000 actinobacteria strains.</title>
        <authorList>
            <person name="Klenk H.-P."/>
        </authorList>
    </citation>
    <scope>NUCLEOTIDE SEQUENCE [LARGE SCALE GENOMIC DNA]</scope>
    <source>
        <strain evidence="4 5">DSM 104006</strain>
    </source>
</reference>
<dbReference type="RefSeq" id="WP_179777210.1">
    <property type="nucleotide sequence ID" value="NZ_JACCFK010000002.1"/>
</dbReference>